<sequence>MVDMEKSGNLGFRSTGRPPMSGVILFMYVDGEIPLHSLPGPPGSDGSSALPWKANGYQCTNRSGPASPPESRLPHTPLDWMSSSTLIHTNITEEQVNAEVMFGLQVIVAFHSFLQGALAQAHAERLLDTAILASAEADIQISGPAICLFLAALRSEGDPPTIATSLISLDADNCPASFRNWFLLWSECVPKIKALSLELRHDVARMICDQEPQCQPIRIDLPIIAQNLKAIAIEISQRRTFQERFSQGRAYWFLQTHGLEICLMVIDLDYALQFGYDVRAPAPIVPSSKFRPPPAYEENVSPAAPHPPPVPKSGTQSNTSPLYALDSALENDPALRIIRETLYASLTDILYTTPAVFEILQSKTSTDGQLSRAYFGALCLAILEVSLTLVSPADRHVKVVNLGSGYPSILKVEDCPPHLRPLAAQLFLIASCTHALAQEDLEAAVENASHDGQVVLPKIDRLKTDLQHGTNWEAALAKDDIENNPASSPLGTVRATANRINALALGISQIPSFREREEALFEVLVPSLSERKKR</sequence>
<evidence type="ECO:0000313" key="2">
    <source>
        <dbReference type="EMBL" id="KNZ56847.1"/>
    </source>
</evidence>
<dbReference type="STRING" id="27349.A0A0L6V8L4"/>
<protein>
    <submittedName>
        <fullName evidence="2">Uncharacterized protein</fullName>
    </submittedName>
</protein>
<dbReference type="EMBL" id="LAVV01007173">
    <property type="protein sequence ID" value="KNZ56847.1"/>
    <property type="molecule type" value="Genomic_DNA"/>
</dbReference>
<keyword evidence="3" id="KW-1185">Reference proteome</keyword>
<reference evidence="2 3" key="1">
    <citation type="submission" date="2015-08" db="EMBL/GenBank/DDBJ databases">
        <title>Next Generation Sequencing and Analysis of the Genome of Puccinia sorghi L Schw, the Causal Agent of Maize Common Rust.</title>
        <authorList>
            <person name="Rochi L."/>
            <person name="Burguener G."/>
            <person name="Darino M."/>
            <person name="Turjanski A."/>
            <person name="Kreff E."/>
            <person name="Dieguez M.J."/>
            <person name="Sacco F."/>
        </authorList>
    </citation>
    <scope>NUCLEOTIDE SEQUENCE [LARGE SCALE GENOMIC DNA]</scope>
    <source>
        <strain evidence="2 3">RO10H11247</strain>
    </source>
</reference>
<gene>
    <name evidence="2" type="ORF">VP01_2302g3</name>
</gene>
<feature type="region of interest" description="Disordered" evidence="1">
    <location>
        <begin position="293"/>
        <end position="317"/>
    </location>
</feature>
<proteinExistence type="predicted"/>
<organism evidence="2 3">
    <name type="scientific">Puccinia sorghi</name>
    <dbReference type="NCBI Taxonomy" id="27349"/>
    <lineage>
        <taxon>Eukaryota</taxon>
        <taxon>Fungi</taxon>
        <taxon>Dikarya</taxon>
        <taxon>Basidiomycota</taxon>
        <taxon>Pucciniomycotina</taxon>
        <taxon>Pucciniomycetes</taxon>
        <taxon>Pucciniales</taxon>
        <taxon>Pucciniaceae</taxon>
        <taxon>Puccinia</taxon>
    </lineage>
</organism>
<accession>A0A0L6V8L4</accession>
<dbReference type="OrthoDB" id="3360715at2759"/>
<evidence type="ECO:0000256" key="1">
    <source>
        <dbReference type="SAM" id="MobiDB-lite"/>
    </source>
</evidence>
<comment type="caution">
    <text evidence="2">The sequence shown here is derived from an EMBL/GenBank/DDBJ whole genome shotgun (WGS) entry which is preliminary data.</text>
</comment>
<dbReference type="VEuPathDB" id="FungiDB:VP01_2302g3"/>
<evidence type="ECO:0000313" key="3">
    <source>
        <dbReference type="Proteomes" id="UP000037035"/>
    </source>
</evidence>
<name>A0A0L6V8L4_9BASI</name>
<dbReference type="Proteomes" id="UP000037035">
    <property type="component" value="Unassembled WGS sequence"/>
</dbReference>
<dbReference type="AlphaFoldDB" id="A0A0L6V8L4"/>